<evidence type="ECO:0000313" key="2">
    <source>
        <dbReference type="Proteomes" id="UP000308600"/>
    </source>
</evidence>
<reference evidence="1 2" key="1">
    <citation type="journal article" date="2019" name="Nat. Ecol. Evol.">
        <title>Megaphylogeny resolves global patterns of mushroom evolution.</title>
        <authorList>
            <person name="Varga T."/>
            <person name="Krizsan K."/>
            <person name="Foldi C."/>
            <person name="Dima B."/>
            <person name="Sanchez-Garcia M."/>
            <person name="Sanchez-Ramirez S."/>
            <person name="Szollosi G.J."/>
            <person name="Szarkandi J.G."/>
            <person name="Papp V."/>
            <person name="Albert L."/>
            <person name="Andreopoulos W."/>
            <person name="Angelini C."/>
            <person name="Antonin V."/>
            <person name="Barry K.W."/>
            <person name="Bougher N.L."/>
            <person name="Buchanan P."/>
            <person name="Buyck B."/>
            <person name="Bense V."/>
            <person name="Catcheside P."/>
            <person name="Chovatia M."/>
            <person name="Cooper J."/>
            <person name="Damon W."/>
            <person name="Desjardin D."/>
            <person name="Finy P."/>
            <person name="Geml J."/>
            <person name="Haridas S."/>
            <person name="Hughes K."/>
            <person name="Justo A."/>
            <person name="Karasinski D."/>
            <person name="Kautmanova I."/>
            <person name="Kiss B."/>
            <person name="Kocsube S."/>
            <person name="Kotiranta H."/>
            <person name="LaButti K.M."/>
            <person name="Lechner B.E."/>
            <person name="Liimatainen K."/>
            <person name="Lipzen A."/>
            <person name="Lukacs Z."/>
            <person name="Mihaltcheva S."/>
            <person name="Morgado L.N."/>
            <person name="Niskanen T."/>
            <person name="Noordeloos M.E."/>
            <person name="Ohm R.A."/>
            <person name="Ortiz-Santana B."/>
            <person name="Ovrebo C."/>
            <person name="Racz N."/>
            <person name="Riley R."/>
            <person name="Savchenko A."/>
            <person name="Shiryaev A."/>
            <person name="Soop K."/>
            <person name="Spirin V."/>
            <person name="Szebenyi C."/>
            <person name="Tomsovsky M."/>
            <person name="Tulloss R.E."/>
            <person name="Uehling J."/>
            <person name="Grigoriev I.V."/>
            <person name="Vagvolgyi C."/>
            <person name="Papp T."/>
            <person name="Martin F.M."/>
            <person name="Miettinen O."/>
            <person name="Hibbett D.S."/>
            <person name="Nagy L.G."/>
        </authorList>
    </citation>
    <scope>NUCLEOTIDE SEQUENCE [LARGE SCALE GENOMIC DNA]</scope>
    <source>
        <strain evidence="1 2">NL-1719</strain>
    </source>
</reference>
<protein>
    <submittedName>
        <fullName evidence="1">Uncharacterized protein</fullName>
    </submittedName>
</protein>
<dbReference type="Proteomes" id="UP000308600">
    <property type="component" value="Unassembled WGS sequence"/>
</dbReference>
<dbReference type="EMBL" id="ML208387">
    <property type="protein sequence ID" value="TFK67026.1"/>
    <property type="molecule type" value="Genomic_DNA"/>
</dbReference>
<name>A0ACD3AMS9_9AGAR</name>
<gene>
    <name evidence="1" type="ORF">BDN72DRAFT_915418</name>
</gene>
<keyword evidence="2" id="KW-1185">Reference proteome</keyword>
<evidence type="ECO:0000313" key="1">
    <source>
        <dbReference type="EMBL" id="TFK67026.1"/>
    </source>
</evidence>
<organism evidence="1 2">
    <name type="scientific">Pluteus cervinus</name>
    <dbReference type="NCBI Taxonomy" id="181527"/>
    <lineage>
        <taxon>Eukaryota</taxon>
        <taxon>Fungi</taxon>
        <taxon>Dikarya</taxon>
        <taxon>Basidiomycota</taxon>
        <taxon>Agaricomycotina</taxon>
        <taxon>Agaricomycetes</taxon>
        <taxon>Agaricomycetidae</taxon>
        <taxon>Agaricales</taxon>
        <taxon>Pluteineae</taxon>
        <taxon>Pluteaceae</taxon>
        <taxon>Pluteus</taxon>
    </lineage>
</organism>
<accession>A0ACD3AMS9</accession>
<sequence>MANRKTNHTHISVQQKDTDPILAEQKRLAKRVKKLYRRINRLKARHNELLPINRLPPELFTRIFLILQSNFDEQHGKNYYRWVAVTQVSKSWRNLALGTKQLWNAISHTTKADQSRWATVSYERSQPLSVDVIVDFDLTGHGHHFPFLGILSRQNDRMRREHIKVVGARIRRDTLLPLLDGLRQPAPVLEELKILGSDTISDLNTAPLHLFNSVAPSLRSIEITTFNLTFASLPFQTLTTLILRYQKGHHGVLPLHVLFDVLKTNSIHLYHLELQHALSEDDNYNQVANPTMIHLPSLWYIFLSLPAHQCARLLSHFVISPFCFTRIWGCRPTNHIVAPLINPQTFFDDTLTHFFNDPTEFIALDIDMKQGRTTFGLRREEDYSAEELTWADRVSLEIGVLPSARGDGDWLSLPSIAEFPKMWAVFLDGSPQGRTYPAAVELVSVLSSIRKICMSLSWL</sequence>
<proteinExistence type="predicted"/>